<dbReference type="STRING" id="1317122.ATO12_05605"/>
<sequence>MSKPLSELFNNGTLFSDEEKINYLKQRSLIQELYENVDIEEIKIEYDSFILDNLNNIMRLFCNEESIHNTFSTFLNTLNRNSGFKKVTINVFDFRISEPHGMITLFAHQNENGEPSNYDPSEEVMTIDEFEEIFTSIGEGGMRFEDEGIIENYDYDSKYHQLLETTYYFISRLTEDFMKRAVQKYFTKENLTELNINYPVSFYYNEDYDGNEATEGTLLLTLEA</sequence>
<accession>A0A023BP41</accession>
<dbReference type="OrthoDB" id="1160002at2"/>
<evidence type="ECO:0000313" key="2">
    <source>
        <dbReference type="Proteomes" id="UP000023541"/>
    </source>
</evidence>
<keyword evidence="2" id="KW-1185">Reference proteome</keyword>
<gene>
    <name evidence="1" type="ORF">ATO12_05605</name>
</gene>
<comment type="caution">
    <text evidence="1">The sequence shown here is derived from an EMBL/GenBank/DDBJ whole genome shotgun (WGS) entry which is preliminary data.</text>
</comment>
<dbReference type="EMBL" id="AQRA01000011">
    <property type="protein sequence ID" value="EZH71855.1"/>
    <property type="molecule type" value="Genomic_DNA"/>
</dbReference>
<name>A0A023BP41_9FLAO</name>
<dbReference type="AlphaFoldDB" id="A0A023BP41"/>
<protein>
    <submittedName>
        <fullName evidence="1">Uncharacterized protein</fullName>
    </submittedName>
</protein>
<dbReference type="RefSeq" id="WP_034246587.1">
    <property type="nucleotide sequence ID" value="NZ_AQRA01000011.1"/>
</dbReference>
<dbReference type="eggNOG" id="ENOG5030U8K">
    <property type="taxonomic scope" value="Bacteria"/>
</dbReference>
<evidence type="ECO:0000313" key="1">
    <source>
        <dbReference type="EMBL" id="EZH71855.1"/>
    </source>
</evidence>
<proteinExistence type="predicted"/>
<organism evidence="1 2">
    <name type="scientific">Aquimarina atlantica</name>
    <dbReference type="NCBI Taxonomy" id="1317122"/>
    <lineage>
        <taxon>Bacteria</taxon>
        <taxon>Pseudomonadati</taxon>
        <taxon>Bacteroidota</taxon>
        <taxon>Flavobacteriia</taxon>
        <taxon>Flavobacteriales</taxon>
        <taxon>Flavobacteriaceae</taxon>
        <taxon>Aquimarina</taxon>
    </lineage>
</organism>
<dbReference type="Proteomes" id="UP000023541">
    <property type="component" value="Unassembled WGS sequence"/>
</dbReference>
<reference evidence="1 2" key="1">
    <citation type="submission" date="2014-04" db="EMBL/GenBank/DDBJ databases">
        <title>Aquimarina sp. 22II-S11-z7 Genome Sequencing.</title>
        <authorList>
            <person name="Lai Q."/>
        </authorList>
    </citation>
    <scope>NUCLEOTIDE SEQUENCE [LARGE SCALE GENOMIC DNA]</scope>
    <source>
        <strain evidence="1 2">22II-S11-z7</strain>
    </source>
</reference>